<feature type="domain" description="Fibronectin type-III" evidence="9">
    <location>
        <begin position="1154"/>
        <end position="1253"/>
    </location>
</feature>
<proteinExistence type="predicted"/>
<keyword evidence="3" id="KW-0677">Repeat</keyword>
<dbReference type="InterPro" id="IPR052065">
    <property type="entry name" value="Compl_asym_regulator"/>
</dbReference>
<keyword evidence="11" id="KW-1185">Reference proteome</keyword>
<dbReference type="EMBL" id="LSMT01000238">
    <property type="protein sequence ID" value="PFX22475.1"/>
    <property type="molecule type" value="Genomic_DNA"/>
</dbReference>
<feature type="transmembrane region" description="Helical" evidence="8">
    <location>
        <begin position="1836"/>
        <end position="1855"/>
    </location>
</feature>
<sequence>MREWNSDDWNHIALKWDNRAGSLRIYFNCSLVKVVNKSEEAMPLEDDKASRQILGASHAKKKNTKLMVDEFAIWNHTVVETSVTTTDNSPSQDYTHPDDQTTPSYKSLLVQNERNSLFLLVDGNYSEWSDFSPCSVSCGNGTMKRTRNCSQPSPINRALNCSSIGHSEEAKSCFLQECPLNGGYSQWSVFGNCSKTCGGGIKKRNRTCSNPEPELGGRNCTSLGLAIEVEECNAQPCPINGGYGKWTEFSQCTVSCGNGTRQRTRSCTSPQPKYGGKDCSHLGSNIEIAICNITFCPIHGGFSEWTKFSKCTRTCGKGLQERTRTCSNPEPSRGGHNCSSFGAYEETRLCNTQHCPINGGYTQWTRWGECSQSCGVGIKNRTRSCTNPIPMHGGKECDGKTIDITVCNIHLCPYSPWSRFSACSKSCANGTMKRTRQCTNPPSSDGGNCSLHGPAIEIRNCNVFPCPIDGNYSSWSNFSVCSKSCGNGTVERTRNCSNPEPKHGGMDCSPLGPPKETKSCNAFSCPIHGNFSSWSLFSDCSKSCGNGKKTRTRLCSNPVPQHGGKSCSALGPLKEVRSCNTFPCPVHGNYSSWSNFSRCSKSCGHGTMVRTRNCSNPTPKHGGKNCSLLGHSKEVRSCNAFPCPVHGCYSTWSNFSACSKSCGNGTMSRFRNCTNPQPRYNGKNCSSLGAPIDVQPCNVFPCPVRGGYTQWGNFTQCTLSCGNGTMYRTRNCSSPAPQHRGENCSKIGPAVEIRACNEYPCPIHGGYTQWSAFSQCSTSCGIGTHRRTRQCSNPAPQFGGRNCSQYGLDIDVESCYLIPCPIDGGYSEWSNITKCTKSCNVGKHSRTRQCNNPVPKHGGQNCSILGPGIDVQSCNTFPCPVHGGYSEWSGFESCTRTCGGGKLIRRRTCTNPSPVHGGRNCSSQGPSIESKSCNTQKCPDIVFKITINLTSEKWDPSLAAGKGRKFDFLTLKIQFGIKEIMGEKAVSNIGDFNFRKGSVIVEFSVNLFHQYYQGIAALQDAIQVEGKIEETLTVSPVNLTSPDVPIIAPVKITATNSSSTSVLLTWLPIPNEYSNGPILEYRITFWKVGSDNLEKQGAMLWKKVIGGEKLSSHVTNLEKFTKYQFRMAGVNHRGVGVDSAPIGTRTDQDKPSSSPSDVKASNKSSTTIYVEWSPIPKQFIHGILLGYHVHYTNLDPNGYEDVVTRIYQTGPNSTWILITNLLKFTSYQIKVSAFTIKGDGPLSDAIFERTQEDVPSRPPENVTGNNLTSTSIVIRWSPISRRYVHGVLQGYKVSYVTADASSNRSWSEAVVNQSATSAVIANLRKFTVYMVSVEGFTSKGSGIESKCMAVTTDEDRPNAFPGNVTGFKSSSTSLFVEWKHIPPQHWNGILLGYNISYFPKGIYEAVSHQIVHSSRTSTTLKNLKKFTWYNIGVAGYTSKGQGPLPPQPLVIRTSEDVPSKPVITLKARNTSHTSLLVEWSHIPPNSVHGILLGFRVLFWRFNESRDTYEKRELLPEEHSVYLKDLWIYTKYKIQILGFTSAGEGAVSEEIEVSTDEHIPSQSPVNVQAMNKTSPTKIQVQWKPIPDTFYVHGILRGYRVLYRAVAIGDETPDEQMQTKVVTVSRSSLFADLENLDAYTRYEIEVLAFTIKGDGVKSEPIRAVYGFMDQTRFSNNYGFVPFVQSPGLALIIIGDEKGTAATLLLKSLAFCFPILFLSIAMLWVSSLALWFVETAANERHFPRNILQGSWEAMWWAFASMTTLGYGDRIPRTPFGRLVCLTWIVLGVIMVTCFNSTMTTQLTARILDKEVNLYGTKITPKSMSVERSSSLFDPRFPTYVRALIVCGVILGVMLLVGAKFEFAKKMGWVKFRRKGAEGHSLPRRVELSRHKEEMKADLSRIVAIFKINCSRRIQHLRQRHKKELLLVAKLKRQAYTALIHKGTFGKDSIFSFTFGLKTPELNHNSERNGLTKYDSSLRQDDEEIETFV</sequence>
<dbReference type="InterPro" id="IPR013099">
    <property type="entry name" value="K_chnl_dom"/>
</dbReference>
<dbReference type="OrthoDB" id="5965464at2759"/>
<feature type="domain" description="Fibronectin type-III" evidence="9">
    <location>
        <begin position="1457"/>
        <end position="1557"/>
    </location>
</feature>
<keyword evidence="5 8" id="KW-0472">Membrane</keyword>
<accession>A0A2B4S1V9</accession>
<evidence type="ECO:0000256" key="8">
    <source>
        <dbReference type="SAM" id="Phobius"/>
    </source>
</evidence>
<feature type="compositionally biased region" description="Polar residues" evidence="7">
    <location>
        <begin position="1151"/>
        <end position="1161"/>
    </location>
</feature>
<evidence type="ECO:0000256" key="6">
    <source>
        <dbReference type="ARBA" id="ARBA00023157"/>
    </source>
</evidence>
<evidence type="ECO:0000313" key="11">
    <source>
        <dbReference type="Proteomes" id="UP000225706"/>
    </source>
</evidence>
<dbReference type="Pfam" id="PF00041">
    <property type="entry name" value="fn3"/>
    <property type="match status" value="6"/>
</dbReference>
<dbReference type="FunFam" id="2.20.100.10:FF:000001">
    <property type="entry name" value="semaphorin-5A isoform X1"/>
    <property type="match status" value="11"/>
</dbReference>
<dbReference type="SUPFAM" id="SSF82895">
    <property type="entry name" value="TSP-1 type 1 repeat"/>
    <property type="match status" value="14"/>
</dbReference>
<evidence type="ECO:0000256" key="3">
    <source>
        <dbReference type="ARBA" id="ARBA00022737"/>
    </source>
</evidence>
<comment type="subcellular location">
    <subcellularLocation>
        <location evidence="1">Membrane</location>
        <topology evidence="1">Single-pass membrane protein</topology>
    </subcellularLocation>
</comment>
<keyword evidence="6" id="KW-1015">Disulfide bond</keyword>
<dbReference type="InterPro" id="IPR013783">
    <property type="entry name" value="Ig-like_fold"/>
</dbReference>
<dbReference type="FunFam" id="2.60.40.10:FF:000028">
    <property type="entry name" value="Neuronal cell adhesion molecule"/>
    <property type="match status" value="6"/>
</dbReference>
<organism evidence="10 11">
    <name type="scientific">Stylophora pistillata</name>
    <name type="common">Smooth cauliflower coral</name>
    <dbReference type="NCBI Taxonomy" id="50429"/>
    <lineage>
        <taxon>Eukaryota</taxon>
        <taxon>Metazoa</taxon>
        <taxon>Cnidaria</taxon>
        <taxon>Anthozoa</taxon>
        <taxon>Hexacorallia</taxon>
        <taxon>Scleractinia</taxon>
        <taxon>Astrocoeniina</taxon>
        <taxon>Pocilloporidae</taxon>
        <taxon>Stylophora</taxon>
    </lineage>
</organism>
<dbReference type="Gene3D" id="2.60.120.200">
    <property type="match status" value="1"/>
</dbReference>
<dbReference type="SMART" id="SM00060">
    <property type="entry name" value="FN3"/>
    <property type="match status" value="6"/>
</dbReference>
<evidence type="ECO:0000256" key="5">
    <source>
        <dbReference type="ARBA" id="ARBA00023136"/>
    </source>
</evidence>
<evidence type="ECO:0000256" key="2">
    <source>
        <dbReference type="ARBA" id="ARBA00022692"/>
    </source>
</evidence>
<dbReference type="GO" id="GO:0016020">
    <property type="term" value="C:membrane"/>
    <property type="evidence" value="ECO:0007669"/>
    <property type="project" value="UniProtKB-SubCell"/>
</dbReference>
<dbReference type="PROSITE" id="PS50092">
    <property type="entry name" value="TSP1"/>
    <property type="match status" value="14"/>
</dbReference>
<name>A0A2B4S1V9_STYPI</name>
<dbReference type="FunFam" id="2.20.100.10:FF:000007">
    <property type="entry name" value="Thrombospondin 1"/>
    <property type="match status" value="1"/>
</dbReference>
<keyword evidence="4 8" id="KW-1133">Transmembrane helix</keyword>
<dbReference type="InterPro" id="IPR000884">
    <property type="entry name" value="TSP1_rpt"/>
</dbReference>
<dbReference type="Gene3D" id="1.10.287.70">
    <property type="match status" value="1"/>
</dbReference>
<dbReference type="PROSITE" id="PS50853">
    <property type="entry name" value="FN3"/>
    <property type="match status" value="6"/>
</dbReference>
<gene>
    <name evidence="10" type="primary">HMCN1</name>
    <name evidence="10" type="ORF">AWC38_SpisGene12981</name>
</gene>
<comment type="caution">
    <text evidence="10">The sequence shown here is derived from an EMBL/GenBank/DDBJ whole genome shotgun (WGS) entry which is preliminary data.</text>
</comment>
<keyword evidence="2 8" id="KW-0812">Transmembrane</keyword>
<feature type="region of interest" description="Disordered" evidence="7">
    <location>
        <begin position="1136"/>
        <end position="1161"/>
    </location>
</feature>
<dbReference type="PANTHER" id="PTHR22906">
    <property type="entry name" value="PROPERDIN"/>
    <property type="match status" value="1"/>
</dbReference>
<protein>
    <submittedName>
        <fullName evidence="10">Hemicentin-1</fullName>
    </submittedName>
</protein>
<evidence type="ECO:0000259" key="9">
    <source>
        <dbReference type="PROSITE" id="PS50853"/>
    </source>
</evidence>
<feature type="domain" description="Fibronectin type-III" evidence="9">
    <location>
        <begin position="1048"/>
        <end position="1149"/>
    </location>
</feature>
<feature type="domain" description="Fibronectin type-III" evidence="9">
    <location>
        <begin position="1258"/>
        <end position="1355"/>
    </location>
</feature>
<evidence type="ECO:0000256" key="4">
    <source>
        <dbReference type="ARBA" id="ARBA00022989"/>
    </source>
</evidence>
<evidence type="ECO:0000256" key="7">
    <source>
        <dbReference type="SAM" id="MobiDB-lite"/>
    </source>
</evidence>
<dbReference type="InterPro" id="IPR036116">
    <property type="entry name" value="FN3_sf"/>
</dbReference>
<dbReference type="CDD" id="cd00063">
    <property type="entry name" value="FN3"/>
    <property type="match status" value="6"/>
</dbReference>
<dbReference type="InterPro" id="IPR003961">
    <property type="entry name" value="FN3_dom"/>
</dbReference>
<evidence type="ECO:0000313" key="10">
    <source>
        <dbReference type="EMBL" id="PFX22475.1"/>
    </source>
</evidence>
<dbReference type="SUPFAM" id="SSF49265">
    <property type="entry name" value="Fibronectin type III"/>
    <property type="match status" value="3"/>
</dbReference>
<feature type="domain" description="Fibronectin type-III" evidence="9">
    <location>
        <begin position="1360"/>
        <end position="1456"/>
    </location>
</feature>
<dbReference type="SMART" id="SM00209">
    <property type="entry name" value="TSP1"/>
    <property type="match status" value="14"/>
</dbReference>
<dbReference type="Pfam" id="PF00090">
    <property type="entry name" value="TSP_1"/>
    <property type="match status" value="14"/>
</dbReference>
<dbReference type="PANTHER" id="PTHR22906:SF21">
    <property type="entry name" value="SEMA DOMAIN-CONTAINING PROTEIN"/>
    <property type="match status" value="1"/>
</dbReference>
<dbReference type="InterPro" id="IPR036383">
    <property type="entry name" value="TSP1_rpt_sf"/>
</dbReference>
<dbReference type="Gene3D" id="2.20.100.10">
    <property type="entry name" value="Thrombospondin type-1 (TSP1) repeat"/>
    <property type="match status" value="14"/>
</dbReference>
<dbReference type="Proteomes" id="UP000225706">
    <property type="component" value="Unassembled WGS sequence"/>
</dbReference>
<dbReference type="SUPFAM" id="SSF49899">
    <property type="entry name" value="Concanavalin A-like lectins/glucanases"/>
    <property type="match status" value="1"/>
</dbReference>
<evidence type="ECO:0000256" key="1">
    <source>
        <dbReference type="ARBA" id="ARBA00004167"/>
    </source>
</evidence>
<feature type="transmembrane region" description="Helical" evidence="8">
    <location>
        <begin position="1775"/>
        <end position="1795"/>
    </location>
</feature>
<feature type="domain" description="Fibronectin type-III" evidence="9">
    <location>
        <begin position="1562"/>
        <end position="1669"/>
    </location>
</feature>
<dbReference type="Pfam" id="PF07885">
    <property type="entry name" value="Ion_trans_2"/>
    <property type="match status" value="1"/>
</dbReference>
<dbReference type="Gene3D" id="2.60.40.10">
    <property type="entry name" value="Immunoglobulins"/>
    <property type="match status" value="6"/>
</dbReference>
<dbReference type="InterPro" id="IPR013320">
    <property type="entry name" value="ConA-like_dom_sf"/>
</dbReference>
<feature type="transmembrane region" description="Helical" evidence="8">
    <location>
        <begin position="1705"/>
        <end position="1730"/>
    </location>
</feature>
<reference evidence="11" key="1">
    <citation type="journal article" date="2017" name="bioRxiv">
        <title>Comparative analysis of the genomes of Stylophora pistillata and Acropora digitifera provides evidence for extensive differences between species of corals.</title>
        <authorList>
            <person name="Voolstra C.R."/>
            <person name="Li Y."/>
            <person name="Liew Y.J."/>
            <person name="Baumgarten S."/>
            <person name="Zoccola D."/>
            <person name="Flot J.-F."/>
            <person name="Tambutte S."/>
            <person name="Allemand D."/>
            <person name="Aranda M."/>
        </authorList>
    </citation>
    <scope>NUCLEOTIDE SEQUENCE [LARGE SCALE GENOMIC DNA]</scope>
</reference>
<dbReference type="SUPFAM" id="SSF81324">
    <property type="entry name" value="Voltage-gated potassium channels"/>
    <property type="match status" value="1"/>
</dbReference>